<dbReference type="GO" id="GO:0004386">
    <property type="term" value="F:helicase activity"/>
    <property type="evidence" value="ECO:0007669"/>
    <property type="project" value="UniProtKB-KW"/>
</dbReference>
<evidence type="ECO:0000313" key="4">
    <source>
        <dbReference type="EMBL" id="ANA87292.1"/>
    </source>
</evidence>
<dbReference type="Proteomes" id="UP000229511">
    <property type="component" value="Genome"/>
</dbReference>
<feature type="domain" description="Helicase C-terminal" evidence="3">
    <location>
        <begin position="325"/>
        <end position="480"/>
    </location>
</feature>
<keyword evidence="4" id="KW-0347">Helicase</keyword>
<dbReference type="InterPro" id="IPR000330">
    <property type="entry name" value="SNF2_N"/>
</dbReference>
<dbReference type="InterPro" id="IPR001650">
    <property type="entry name" value="Helicase_C-like"/>
</dbReference>
<evidence type="ECO:0000313" key="5">
    <source>
        <dbReference type="Proteomes" id="UP000229511"/>
    </source>
</evidence>
<dbReference type="Gene3D" id="3.40.50.300">
    <property type="entry name" value="P-loop containing nucleotide triphosphate hydrolases"/>
    <property type="match status" value="1"/>
</dbReference>
<dbReference type="SUPFAM" id="SSF52540">
    <property type="entry name" value="P-loop containing nucleoside triphosphate hydrolases"/>
    <property type="match status" value="2"/>
</dbReference>
<dbReference type="PANTHER" id="PTHR10799">
    <property type="entry name" value="SNF2/RAD54 HELICASE FAMILY"/>
    <property type="match status" value="1"/>
</dbReference>
<keyword evidence="1" id="KW-0378">Hydrolase</keyword>
<dbReference type="InterPro" id="IPR049730">
    <property type="entry name" value="SNF2/RAD54-like_C"/>
</dbReference>
<sequence length="496" mass="56634">MTLALPPRKSLEPYIPDELTYYPHQIEGIRRMIKMRSVLLADDMGLGKSLQAITLFAADVIRGYSSKCLIVCPASLKTNWENEILKFTRGIKVMVIRTDTTGKALTKEAKRKNLQDFAAADGPRVLITNYEQLVGMSKDYCDISWDMVIFDEAHMIKNHRAKRTQAALKLSTRRSILLTGSPILNHVNDLWSLLKRIAPNEIENYYAFLQRYATYGGYMDKQITGIKNEAELRARLQDVMVRRLKEDVLDLPEVTYTTRTVDLINSQIKIYKEVVSNMQLTSDDGQVEEIQNHLTKFLRLKQVCGTTAAFSNKDDSGKLDMAEWDAEDICSGGERLVAFTQFRDVQQAYIDRLTNRRSFKYPIYVLNGDVDIDERQSVVDAWANDKTPGIIICMYQVAGVGLNMTAGRYGQRIDKLWNPSLNKQAVDRLHRIGADKTKPVTIIDYLARDTVEERVEKILDNKTKISNKLIELDSELDSLTQAAIKQALREEKNKYV</sequence>
<dbReference type="PROSITE" id="PS51194">
    <property type="entry name" value="HELICASE_CTER"/>
    <property type="match status" value="1"/>
</dbReference>
<dbReference type="EMBL" id="KU998252">
    <property type="protein sequence ID" value="ANA87292.1"/>
    <property type="molecule type" value="Genomic_DNA"/>
</dbReference>
<feature type="domain" description="Helicase ATP-binding" evidence="2">
    <location>
        <begin position="29"/>
        <end position="200"/>
    </location>
</feature>
<dbReference type="SMART" id="SM00487">
    <property type="entry name" value="DEXDc"/>
    <property type="match status" value="1"/>
</dbReference>
<name>A0A160DGZ4_9CAUD</name>
<dbReference type="Gene3D" id="3.40.50.10810">
    <property type="entry name" value="Tandem AAA-ATPase domain"/>
    <property type="match status" value="1"/>
</dbReference>
<proteinExistence type="predicted"/>
<dbReference type="InterPro" id="IPR014001">
    <property type="entry name" value="Helicase_ATP-bd"/>
</dbReference>
<keyword evidence="4" id="KW-0067">ATP-binding</keyword>
<dbReference type="GO" id="GO:0005524">
    <property type="term" value="F:ATP binding"/>
    <property type="evidence" value="ECO:0007669"/>
    <property type="project" value="InterPro"/>
</dbReference>
<dbReference type="CDD" id="cd18793">
    <property type="entry name" value="SF2_C_SNF"/>
    <property type="match status" value="1"/>
</dbReference>
<dbReference type="InterPro" id="IPR027417">
    <property type="entry name" value="P-loop_NTPase"/>
</dbReference>
<dbReference type="GO" id="GO:0016787">
    <property type="term" value="F:hydrolase activity"/>
    <property type="evidence" value="ECO:0007669"/>
    <property type="project" value="UniProtKB-KW"/>
</dbReference>
<keyword evidence="4" id="KW-0547">Nucleotide-binding</keyword>
<dbReference type="Pfam" id="PF00176">
    <property type="entry name" value="SNF2-rel_dom"/>
    <property type="match status" value="1"/>
</dbReference>
<evidence type="ECO:0000259" key="3">
    <source>
        <dbReference type="PROSITE" id="PS51194"/>
    </source>
</evidence>
<dbReference type="CDD" id="cd17919">
    <property type="entry name" value="DEXHc_Snf"/>
    <property type="match status" value="1"/>
</dbReference>
<accession>A0A160DGZ4</accession>
<dbReference type="InterPro" id="IPR038718">
    <property type="entry name" value="SNF2-like_sf"/>
</dbReference>
<evidence type="ECO:0000259" key="2">
    <source>
        <dbReference type="PROSITE" id="PS51192"/>
    </source>
</evidence>
<organism evidence="4 5">
    <name type="scientific">Gordonia phage PatrickStar</name>
    <dbReference type="NCBI Taxonomy" id="1838076"/>
    <lineage>
        <taxon>Viruses</taxon>
        <taxon>Duplodnaviria</taxon>
        <taxon>Heunggongvirae</taxon>
        <taxon>Uroviricota</taxon>
        <taxon>Caudoviricetes</taxon>
        <taxon>Orchidvirus</taxon>
        <taxon>Orchidvirus orchid</taxon>
    </lineage>
</organism>
<dbReference type="Pfam" id="PF00271">
    <property type="entry name" value="Helicase_C"/>
    <property type="match status" value="1"/>
</dbReference>
<protein>
    <submittedName>
        <fullName evidence="4">DNA helicase</fullName>
    </submittedName>
</protein>
<dbReference type="PROSITE" id="PS51192">
    <property type="entry name" value="HELICASE_ATP_BIND_1"/>
    <property type="match status" value="1"/>
</dbReference>
<evidence type="ECO:0000256" key="1">
    <source>
        <dbReference type="ARBA" id="ARBA00022801"/>
    </source>
</evidence>
<dbReference type="SMART" id="SM00490">
    <property type="entry name" value="HELICc"/>
    <property type="match status" value="1"/>
</dbReference>
<gene>
    <name evidence="4" type="primary">58</name>
    <name evidence="4" type="ORF">PBI_PATRICKSTAR_58</name>
</gene>
<reference evidence="4 5" key="1">
    <citation type="submission" date="2016-03" db="EMBL/GenBank/DDBJ databases">
        <authorList>
            <person name="Rimple P."/>
            <person name="Montgomery M.T."/>
            <person name="Guerrero C.A."/>
            <person name="Mavrich T.N."/>
            <person name="Pope W.H."/>
            <person name="Garlena R.A."/>
            <person name="Russell D.A."/>
            <person name="Jacobs-Sera D."/>
            <person name="Hendrix R.W."/>
            <person name="Hatfull G.F."/>
        </authorList>
    </citation>
    <scope>NUCLEOTIDE SEQUENCE [LARGE SCALE GENOMIC DNA]</scope>
</reference>